<comment type="caution">
    <text evidence="2">The sequence shown here is derived from an EMBL/GenBank/DDBJ whole genome shotgun (WGS) entry which is preliminary data.</text>
</comment>
<protein>
    <submittedName>
        <fullName evidence="2">Nuclear transport factor 2 family protein</fullName>
    </submittedName>
</protein>
<dbReference type="EMBL" id="BAABJO010000011">
    <property type="protein sequence ID" value="GAA5122641.1"/>
    <property type="molecule type" value="Genomic_DNA"/>
</dbReference>
<dbReference type="Pfam" id="PF13474">
    <property type="entry name" value="SnoaL_3"/>
    <property type="match status" value="1"/>
</dbReference>
<dbReference type="InterPro" id="IPR037401">
    <property type="entry name" value="SnoaL-like"/>
</dbReference>
<dbReference type="RefSeq" id="WP_345605991.1">
    <property type="nucleotide sequence ID" value="NZ_BAABJO010000011.1"/>
</dbReference>
<name>A0ABP9NMP0_9PSEU</name>
<dbReference type="Proteomes" id="UP001500804">
    <property type="component" value="Unassembled WGS sequence"/>
</dbReference>
<evidence type="ECO:0000313" key="2">
    <source>
        <dbReference type="EMBL" id="GAA5122641.1"/>
    </source>
</evidence>
<proteinExistence type="predicted"/>
<evidence type="ECO:0000313" key="3">
    <source>
        <dbReference type="Proteomes" id="UP001500804"/>
    </source>
</evidence>
<dbReference type="InterPro" id="IPR032710">
    <property type="entry name" value="NTF2-like_dom_sf"/>
</dbReference>
<feature type="domain" description="SnoaL-like" evidence="1">
    <location>
        <begin position="30"/>
        <end position="149"/>
    </location>
</feature>
<evidence type="ECO:0000259" key="1">
    <source>
        <dbReference type="Pfam" id="PF13474"/>
    </source>
</evidence>
<sequence length="164" mass="17511">MITLVDHGFGPDARNRLDAARDPGPDGAVAALETFYFALNNARLDVLRAVWSPDPLAQLNNPVGGILRSGDAIAGLYGRIFAGGLDVQVTFTDAATYLGADTAVFAGRELGSYLGPDGGRVPLQIRTSRVFTWHPDQGSWLQTHHHGSIDDPEALAAYQAAARR</sequence>
<dbReference type="Gene3D" id="3.10.450.50">
    <property type="match status" value="1"/>
</dbReference>
<organism evidence="2 3">
    <name type="scientific">Pseudonocardia adelaidensis</name>
    <dbReference type="NCBI Taxonomy" id="648754"/>
    <lineage>
        <taxon>Bacteria</taxon>
        <taxon>Bacillati</taxon>
        <taxon>Actinomycetota</taxon>
        <taxon>Actinomycetes</taxon>
        <taxon>Pseudonocardiales</taxon>
        <taxon>Pseudonocardiaceae</taxon>
        <taxon>Pseudonocardia</taxon>
    </lineage>
</organism>
<reference evidence="3" key="1">
    <citation type="journal article" date="2019" name="Int. J. Syst. Evol. Microbiol.">
        <title>The Global Catalogue of Microorganisms (GCM) 10K type strain sequencing project: providing services to taxonomists for standard genome sequencing and annotation.</title>
        <authorList>
            <consortium name="The Broad Institute Genomics Platform"/>
            <consortium name="The Broad Institute Genome Sequencing Center for Infectious Disease"/>
            <person name="Wu L."/>
            <person name="Ma J."/>
        </authorList>
    </citation>
    <scope>NUCLEOTIDE SEQUENCE [LARGE SCALE GENOMIC DNA]</scope>
    <source>
        <strain evidence="3">JCM 18302</strain>
    </source>
</reference>
<dbReference type="SUPFAM" id="SSF54427">
    <property type="entry name" value="NTF2-like"/>
    <property type="match status" value="1"/>
</dbReference>
<keyword evidence="3" id="KW-1185">Reference proteome</keyword>
<gene>
    <name evidence="2" type="ORF">GCM10023320_33180</name>
</gene>
<accession>A0ABP9NMP0</accession>